<sequence length="1602" mass="182140">MQPRKRGRPPKTFVLRGKAKVKATLAKLMGHKSSPPASDGPGSEPAAGSGVTLSGEQAREIQLANEEYGVPSERADARENPVWLQNVNRDGWTLVGTVKTEDLPKWFHDQIEITGDDLAMAKIWQRKAHEEASPDQFKHLMFSRFLRLQIMDRFRRFGAKVTAVQRDLVENFLLPNSSGTPEALPQHRIPTTQQIKGMFSTGRQRTRLDRNPFRATWLMVRRNPRNMYYHTEHNFDKPDSESKFTVGITDDFSLDSTIDNTRAPNGTVFIDSTHRLHNENRAATTVFCTANDQQHMMPGAYLISANIKARTIQGWLVETVNLIVARAKEVAADKSKIKHRDPATRDRIFERCKHIAKHGFDLTNINIDKSRSEYNGIVEALRELGIDNVFIRLCQFHVIQAIIRFDFDNGSRGIGFAIPMTIKAEIVILFRILQRCRSWDQWEESKRVFHEGLTQLLGDVDKETLAQTSAAEQVNADESEPEDGAPAFRKPPPQPKSKKAKAQGKSCLEVVQSYFEDNWFIMPWIPMFTDIGMPPDQSRDGTWNTNNWAETAFKQFNSVFLDNKHNKRIDHLASVILNHHLPFFRFFPTPDRAQSKTLRDLHQKANRLWETDMVAATGTLHEFTVKRSDNGVPVRHTVVLNPLSCTCVEWEQSGKACMDIIAARLRRSNGPINDWKGTYGYSPRFIKKRGPPKRGRLHWNSLFPLIHRHENARWAAYLHRLRGRKVGGGLGFSSVGGTEPSGVTSHNDDQFDLPGDPPLADHKAFSFFDLPPPVSAPNDNDGFLNSEDNVLHSLDVTRFATNYELRLDELLVFVEMFNNSSIAIERGMIFMGGNQVPFADRIRELDWTQEPSSVEAQLRDAGMEGLANLVATRLGGRVNFIVFFQHRNRHWTTFVHALRTPQLSIEWYNTKSRPIEPVPMDAQDHLLLNLFFRDPRQTTPPAPDPWVMEPIYLGLQDDDYTCGFWVVYAGFSALLDFPLINEAIRAPDMDIKELVGPIYISFLSDPEGVPASLIQVLFEVFRPRVHLNLLPANFMFSTRPKEYARVDPHQSAQMTLTQTPSANQLLSSAPPEQLDPDYQQLLPCAGGFPEEKSWDVIPTRRLDVTARRLRMLVDSDLVSDAVIEAYLALVAIDIANAAGSDDLGAFALRVYGHDLWPGVYESQALGERKRWFPKLNVFEKDRLIMPIFWGQAIKHWLLAVAFFRLQQIRVYDSLYASGRARVRAVFSRMREMLDWEHRQQYDGQVLPAAWGQWSDEAIMRVPQQENSVDCGIYSVAYAIPLAHMEAPDYPVSMVYTKESAAQGRIKIANRLNRAILAAVSTNKSVATIIGQRSGVLPPDPIGYIAFFASPNDSALRLPAKAIAVNPLGMKMEWFCDLLFFMDDDRRPTGEFLCSEAEWKTAASLSCDIDQLVPVMWPASLMNFTNRRFPTYVFPSDRALALALEAHAEQITRFLKGQEAESALFSKMREDFFNYLANDEKASSAFYDVALFRDLRSMRAASHETMVYSLVSKIESIFRTSLTMSPPTAEERELLNIVEVVGAVSLWVRYVHHFSPDTDEFVVYETMKAGRVDFPEPQSERIWQAYIRVCPPPGSHRLSHFCR</sequence>
<keyword evidence="2" id="KW-0645">Protease</keyword>
<evidence type="ECO:0000256" key="2">
    <source>
        <dbReference type="ARBA" id="ARBA00022670"/>
    </source>
</evidence>
<evidence type="ECO:0000256" key="1">
    <source>
        <dbReference type="ARBA" id="ARBA00005234"/>
    </source>
</evidence>
<comment type="similarity">
    <text evidence="1">Belongs to the peptidase C48 family.</text>
</comment>
<evidence type="ECO:0000256" key="3">
    <source>
        <dbReference type="ARBA" id="ARBA00022801"/>
    </source>
</evidence>
<dbReference type="InterPro" id="IPR003653">
    <property type="entry name" value="Peptidase_C48_C"/>
</dbReference>
<feature type="domain" description="Ubiquitin-like protease family profile" evidence="5">
    <location>
        <begin position="1102"/>
        <end position="1281"/>
    </location>
</feature>
<dbReference type="InterPro" id="IPR038765">
    <property type="entry name" value="Papain-like_cys_pep_sf"/>
</dbReference>
<proteinExistence type="inferred from homology"/>
<gene>
    <name evidence="6" type="ORF">MVEN_02572200</name>
</gene>
<dbReference type="GO" id="GO:0019783">
    <property type="term" value="F:ubiquitin-like protein peptidase activity"/>
    <property type="evidence" value="ECO:0007669"/>
    <property type="project" value="UniProtKB-ARBA"/>
</dbReference>
<reference evidence="6" key="1">
    <citation type="submission" date="2020-05" db="EMBL/GenBank/DDBJ databases">
        <title>Mycena genomes resolve the evolution of fungal bioluminescence.</title>
        <authorList>
            <person name="Tsai I.J."/>
        </authorList>
    </citation>
    <scope>NUCLEOTIDE SEQUENCE</scope>
    <source>
        <strain evidence="6">CCC161011</strain>
    </source>
</reference>
<feature type="region of interest" description="Disordered" evidence="4">
    <location>
        <begin position="25"/>
        <end position="55"/>
    </location>
</feature>
<evidence type="ECO:0000256" key="4">
    <source>
        <dbReference type="SAM" id="MobiDB-lite"/>
    </source>
</evidence>
<dbReference type="SUPFAM" id="SSF54001">
    <property type="entry name" value="Cysteine proteinases"/>
    <property type="match status" value="1"/>
</dbReference>
<keyword evidence="7" id="KW-1185">Reference proteome</keyword>
<feature type="region of interest" description="Disordered" evidence="4">
    <location>
        <begin position="468"/>
        <end position="502"/>
    </location>
</feature>
<dbReference type="GO" id="GO:0006508">
    <property type="term" value="P:proteolysis"/>
    <property type="evidence" value="ECO:0007669"/>
    <property type="project" value="UniProtKB-KW"/>
</dbReference>
<dbReference type="EMBL" id="JACAZI010000038">
    <property type="protein sequence ID" value="KAF7328148.1"/>
    <property type="molecule type" value="Genomic_DNA"/>
</dbReference>
<organism evidence="6 7">
    <name type="scientific">Mycena venus</name>
    <dbReference type="NCBI Taxonomy" id="2733690"/>
    <lineage>
        <taxon>Eukaryota</taxon>
        <taxon>Fungi</taxon>
        <taxon>Dikarya</taxon>
        <taxon>Basidiomycota</taxon>
        <taxon>Agaricomycotina</taxon>
        <taxon>Agaricomycetes</taxon>
        <taxon>Agaricomycetidae</taxon>
        <taxon>Agaricales</taxon>
        <taxon>Marasmiineae</taxon>
        <taxon>Mycenaceae</taxon>
        <taxon>Mycena</taxon>
    </lineage>
</organism>
<comment type="caution">
    <text evidence="6">The sequence shown here is derived from an EMBL/GenBank/DDBJ whole genome shotgun (WGS) entry which is preliminary data.</text>
</comment>
<keyword evidence="3" id="KW-0378">Hydrolase</keyword>
<name>A0A8H6U1K4_9AGAR</name>
<evidence type="ECO:0000313" key="6">
    <source>
        <dbReference type="EMBL" id="KAF7328148.1"/>
    </source>
</evidence>
<dbReference type="PROSITE" id="PS50600">
    <property type="entry name" value="ULP_PROTEASE"/>
    <property type="match status" value="1"/>
</dbReference>
<dbReference type="OrthoDB" id="3363479at2759"/>
<dbReference type="Gene3D" id="3.40.395.10">
    <property type="entry name" value="Adenoviral Proteinase, Chain A"/>
    <property type="match status" value="1"/>
</dbReference>
<accession>A0A8H6U1K4</accession>
<dbReference type="Pfam" id="PF02902">
    <property type="entry name" value="Peptidase_C48"/>
    <property type="match status" value="1"/>
</dbReference>
<protein>
    <recommendedName>
        <fullName evidence="5">Ubiquitin-like protease family profile domain-containing protein</fullName>
    </recommendedName>
</protein>
<dbReference type="Proteomes" id="UP000620124">
    <property type="component" value="Unassembled WGS sequence"/>
</dbReference>
<dbReference type="GO" id="GO:0008234">
    <property type="term" value="F:cysteine-type peptidase activity"/>
    <property type="evidence" value="ECO:0007669"/>
    <property type="project" value="InterPro"/>
</dbReference>
<evidence type="ECO:0000259" key="5">
    <source>
        <dbReference type="PROSITE" id="PS50600"/>
    </source>
</evidence>
<evidence type="ECO:0000313" key="7">
    <source>
        <dbReference type="Proteomes" id="UP000620124"/>
    </source>
</evidence>